<gene>
    <name evidence="1" type="ORF">SEMRO_2159_G317010.1</name>
</gene>
<comment type="caution">
    <text evidence="1">The sequence shown here is derived from an EMBL/GenBank/DDBJ whole genome shotgun (WGS) entry which is preliminary data.</text>
</comment>
<keyword evidence="2" id="KW-1185">Reference proteome</keyword>
<name>A0A9N8EYY9_9STRA</name>
<evidence type="ECO:0000313" key="1">
    <source>
        <dbReference type="EMBL" id="CAB9528151.1"/>
    </source>
</evidence>
<dbReference type="AlphaFoldDB" id="A0A9N8EYY9"/>
<dbReference type="EMBL" id="CAICTM010002157">
    <property type="protein sequence ID" value="CAB9528151.1"/>
    <property type="molecule type" value="Genomic_DNA"/>
</dbReference>
<sequence>MDTSEHSIVLEETALVEESLRSMAEETAIAIPLEEEEEDNTDTLDLDLHPLGLEHDVRWVQKLSRTKRVSRMILHSSLYKIIKDEDMDLSEDHEEDSQEARLVVQLLAHLGNFAAFTHITIHGLPFAVPVRPLARMFQQTRNTLIHLEMSHIEIVGDDGDFEELNSALKQLNHLESVVLEQVSPGDEKRMAQIILSSSIHTQSIKLDYLLPASTVWMGEMRRFFREREERIHLRTVAKMLAERPNIKSMELAVYRWGSLTPLVRALRRNRSLERLQFLFQDGAPSQGGWAEILAKYTFRKMIRENTVLREMNLPGSPSVQFYLRLNRLGRHHLLKSDQATQADWINAIVEGRDDVRVTHYFLSKNPSLLYR</sequence>
<accession>A0A9N8EYY9</accession>
<dbReference type="Gene3D" id="3.80.10.10">
    <property type="entry name" value="Ribonuclease Inhibitor"/>
    <property type="match status" value="1"/>
</dbReference>
<protein>
    <submittedName>
        <fullName evidence="1">Uncharacterized protein</fullName>
    </submittedName>
</protein>
<reference evidence="1" key="1">
    <citation type="submission" date="2020-06" db="EMBL/GenBank/DDBJ databases">
        <authorList>
            <consortium name="Plant Systems Biology data submission"/>
        </authorList>
    </citation>
    <scope>NUCLEOTIDE SEQUENCE</scope>
    <source>
        <strain evidence="1">D6</strain>
    </source>
</reference>
<dbReference type="Proteomes" id="UP001153069">
    <property type="component" value="Unassembled WGS sequence"/>
</dbReference>
<proteinExistence type="predicted"/>
<organism evidence="1 2">
    <name type="scientific">Seminavis robusta</name>
    <dbReference type="NCBI Taxonomy" id="568900"/>
    <lineage>
        <taxon>Eukaryota</taxon>
        <taxon>Sar</taxon>
        <taxon>Stramenopiles</taxon>
        <taxon>Ochrophyta</taxon>
        <taxon>Bacillariophyta</taxon>
        <taxon>Bacillariophyceae</taxon>
        <taxon>Bacillariophycidae</taxon>
        <taxon>Naviculales</taxon>
        <taxon>Naviculaceae</taxon>
        <taxon>Seminavis</taxon>
    </lineage>
</organism>
<evidence type="ECO:0000313" key="2">
    <source>
        <dbReference type="Proteomes" id="UP001153069"/>
    </source>
</evidence>
<dbReference type="InterPro" id="IPR032675">
    <property type="entry name" value="LRR_dom_sf"/>
</dbReference>